<feature type="region of interest" description="Disordered" evidence="2">
    <location>
        <begin position="729"/>
        <end position="756"/>
    </location>
</feature>
<sequence>MARNEVPGKERPFAPISLAPPRRVTRSHTHSHTGEQPLHTATFMVNAPYSPGAGEKRSSGGSGQEAKRRKAGSENDVDGSTVKAASLLAAPLTPEQPLGGDETVGTVDVLETTSHDKTHRRRRLDLPVGSDELNTALKALQYLAVRQRTRMVGFNEDMQIKWKDLIPHAIQEYERGIVMGGMWLDEDDLPVCPIRNTYSVVDHIRLLLDCWLERAPDGDNNDDEDYNETTMTDRLREHLGIAVRHSMLLRDEDLRFLNQQNCTILPVKKDSQQDQTINMLVFHLRRDKSSKDKYGVAIRHNDVRRCSVGAFAFYLFGLWQDPENVPDFLADSWENHKLFYSAKNFYHPLTFQESRNLTAMVLRRQWLRLSYVTVCGRLSGRQEAKGMALPENVLEVGGRFGKPQGSRPMMPASTQPEDHLPFARGMAGFWGKRFHLRRNEVTPSLSLQRMIFPFIEDAIYDPSTLEHVRWIERCRRAMQDADQQDPPDNMDYAPQEAFLLTLARLRRVVLQDAAAYIHIKQTENTWDKFEIPLLRAHPEIFQSTSFHSFQTSVSQALSRIETESPAPPPLSSKTTPPQDPTLDVPNLSQQHVPIVIDLDPSSPPPSPPPSSSFTDTTQVEGTTLPPPQEAESASQPDLDHQKADMNGLTQQATTTTTNLDMKKDEEQCQRIIKLIMPGLETLYGRMEQISQQLVELQSKVESLQSAVVVIGQNTPQQSPITALSTEKTMAPLPNSGDLVRRPAEPSTTPSAPATSTATIMATTTTVVATSATITNTTSSTATIKSTTVSNAATDNISIARNAATRASSRTNSTTNSTLTSNNNKTNNNDDKSRMRPISISPSPPPSMPMPTPSSISSPSSSSSSILTTLGSVEYDRHGFAWPSTVREIWTKVQLFKNEHDRERLMSHLSPSERKMLPRLRRIIEFVEYMAQTRRMTIEDAVEEVEKLKQNSKYSMDLLWRACDSTLKGKKNT</sequence>
<feature type="region of interest" description="Disordered" evidence="2">
    <location>
        <begin position="800"/>
        <end position="862"/>
    </location>
</feature>
<gene>
    <name evidence="3" type="ORF">DFQ27_005255</name>
</gene>
<keyword evidence="1" id="KW-0175">Coiled coil</keyword>
<organism evidence="3 4">
    <name type="scientific">Actinomortierella ambigua</name>
    <dbReference type="NCBI Taxonomy" id="1343610"/>
    <lineage>
        <taxon>Eukaryota</taxon>
        <taxon>Fungi</taxon>
        <taxon>Fungi incertae sedis</taxon>
        <taxon>Mucoromycota</taxon>
        <taxon>Mortierellomycotina</taxon>
        <taxon>Mortierellomycetes</taxon>
        <taxon>Mortierellales</taxon>
        <taxon>Mortierellaceae</taxon>
        <taxon>Actinomortierella</taxon>
    </lineage>
</organism>
<accession>A0A9P6Q1X7</accession>
<feature type="compositionally biased region" description="Basic and acidic residues" evidence="2">
    <location>
        <begin position="1"/>
        <end position="12"/>
    </location>
</feature>
<evidence type="ECO:0000313" key="3">
    <source>
        <dbReference type="EMBL" id="KAG0257208.1"/>
    </source>
</evidence>
<evidence type="ECO:0000256" key="2">
    <source>
        <dbReference type="SAM" id="MobiDB-lite"/>
    </source>
</evidence>
<dbReference type="OrthoDB" id="2442061at2759"/>
<feature type="compositionally biased region" description="Pro residues" evidence="2">
    <location>
        <begin position="601"/>
        <end position="610"/>
    </location>
</feature>
<dbReference type="InterPro" id="IPR038279">
    <property type="entry name" value="Ndc10_dom2_sf"/>
</dbReference>
<keyword evidence="4" id="KW-1185">Reference proteome</keyword>
<feature type="compositionally biased region" description="Low complexity" evidence="2">
    <location>
        <begin position="744"/>
        <end position="756"/>
    </location>
</feature>
<feature type="coiled-coil region" evidence="1">
    <location>
        <begin position="679"/>
        <end position="706"/>
    </location>
</feature>
<feature type="compositionally biased region" description="Low complexity" evidence="2">
    <location>
        <begin position="852"/>
        <end position="862"/>
    </location>
</feature>
<evidence type="ECO:0000256" key="1">
    <source>
        <dbReference type="SAM" id="Coils"/>
    </source>
</evidence>
<dbReference type="GO" id="GO:0003677">
    <property type="term" value="F:DNA binding"/>
    <property type="evidence" value="ECO:0007669"/>
    <property type="project" value="InterPro"/>
</dbReference>
<feature type="region of interest" description="Disordered" evidence="2">
    <location>
        <begin position="556"/>
        <end position="641"/>
    </location>
</feature>
<comment type="caution">
    <text evidence="3">The sequence shown here is derived from an EMBL/GenBank/DDBJ whole genome shotgun (WGS) entry which is preliminary data.</text>
</comment>
<feature type="compositionally biased region" description="Low complexity" evidence="2">
    <location>
        <begin position="800"/>
        <end position="826"/>
    </location>
</feature>
<protein>
    <recommendedName>
        <fullName evidence="5">Ndc10 domain-containing protein</fullName>
    </recommendedName>
</protein>
<dbReference type="EMBL" id="JAAAJB010000371">
    <property type="protein sequence ID" value="KAG0257208.1"/>
    <property type="molecule type" value="Genomic_DNA"/>
</dbReference>
<evidence type="ECO:0000313" key="4">
    <source>
        <dbReference type="Proteomes" id="UP000807716"/>
    </source>
</evidence>
<dbReference type="AlphaFoldDB" id="A0A9P6Q1X7"/>
<name>A0A9P6Q1X7_9FUNG</name>
<feature type="region of interest" description="Disordered" evidence="2">
    <location>
        <begin position="1"/>
        <end position="80"/>
    </location>
</feature>
<feature type="compositionally biased region" description="Pro residues" evidence="2">
    <location>
        <begin position="841"/>
        <end position="851"/>
    </location>
</feature>
<evidence type="ECO:0008006" key="5">
    <source>
        <dbReference type="Google" id="ProtNLM"/>
    </source>
</evidence>
<proteinExistence type="predicted"/>
<dbReference type="Gene3D" id="1.10.443.20">
    <property type="entry name" value="Centromere DNA-binding protein complex CBF3 subunit, domain 2"/>
    <property type="match status" value="1"/>
</dbReference>
<reference evidence="3" key="1">
    <citation type="journal article" date="2020" name="Fungal Divers.">
        <title>Resolving the Mortierellaceae phylogeny through synthesis of multi-gene phylogenetics and phylogenomics.</title>
        <authorList>
            <person name="Vandepol N."/>
            <person name="Liber J."/>
            <person name="Desiro A."/>
            <person name="Na H."/>
            <person name="Kennedy M."/>
            <person name="Barry K."/>
            <person name="Grigoriev I.V."/>
            <person name="Miller A.N."/>
            <person name="O'Donnell K."/>
            <person name="Stajich J.E."/>
            <person name="Bonito G."/>
        </authorList>
    </citation>
    <scope>NUCLEOTIDE SEQUENCE</scope>
    <source>
        <strain evidence="3">BC1065</strain>
    </source>
</reference>
<dbReference type="Proteomes" id="UP000807716">
    <property type="component" value="Unassembled WGS sequence"/>
</dbReference>